<evidence type="ECO:0000313" key="2">
    <source>
        <dbReference type="Proteomes" id="UP000032024"/>
    </source>
</evidence>
<organism evidence="1 2">
    <name type="scientific">Heyndrickxia coagulans</name>
    <name type="common">Weizmannia coagulans</name>
    <dbReference type="NCBI Taxonomy" id="1398"/>
    <lineage>
        <taxon>Bacteria</taxon>
        <taxon>Bacillati</taxon>
        <taxon>Bacillota</taxon>
        <taxon>Bacilli</taxon>
        <taxon>Bacillales</taxon>
        <taxon>Bacillaceae</taxon>
        <taxon>Heyndrickxia</taxon>
    </lineage>
</organism>
<dbReference type="Proteomes" id="UP000032024">
    <property type="component" value="Chromosome"/>
</dbReference>
<dbReference type="EMBL" id="CP010525">
    <property type="protein sequence ID" value="AJO21855.1"/>
    <property type="molecule type" value="Genomic_DNA"/>
</dbReference>
<dbReference type="AlphaFoldDB" id="A0AAN0WAJ5"/>
<evidence type="ECO:0000313" key="1">
    <source>
        <dbReference type="EMBL" id="AJO21855.1"/>
    </source>
</evidence>
<keyword evidence="2" id="KW-1185">Reference proteome</keyword>
<accession>A0AAN0WAJ5</accession>
<protein>
    <submittedName>
        <fullName evidence="1">Uncharacterized protein</fullName>
    </submittedName>
</protein>
<reference evidence="2" key="1">
    <citation type="submission" date="2015-01" db="EMBL/GenBank/DDBJ databases">
        <title>Comparative genome analysis of Bacillus coagulans HM-08, Clostridium butyricum HM-68, Bacillus subtilis HM-66 and Bacillus paralicheniformis BL-09.</title>
        <authorList>
            <person name="Zhang H."/>
        </authorList>
    </citation>
    <scope>NUCLEOTIDE SEQUENCE [LARGE SCALE GENOMIC DNA]</scope>
    <source>
        <strain evidence="2">HM-08</strain>
    </source>
</reference>
<sequence>MKKPVPVAETAGFRKPKFEKAAQYPRIIRVSESPVPVSWNEKSRCHVSAPVFSAMKGFG</sequence>
<name>A0AAN0WAJ5_HEYCO</name>
<gene>
    <name evidence="1" type="ORF">SB48_HM08orf01623</name>
</gene>
<proteinExistence type="predicted"/>